<dbReference type="Proteomes" id="UP000315995">
    <property type="component" value="Chromosome"/>
</dbReference>
<feature type="chain" id="PRO_5030106126" description="Tryptophan synthase alpha chain" evidence="2">
    <location>
        <begin position="22"/>
        <end position="351"/>
    </location>
</feature>
<keyword evidence="4" id="KW-1185">Reference proteome</keyword>
<evidence type="ECO:0008006" key="5">
    <source>
        <dbReference type="Google" id="ProtNLM"/>
    </source>
</evidence>
<sequence>MSESARRALLGVICMCCLVLAACFDGGTVQERDAEVTSADASDAELTPDAADTGPEDTRPQDVEEDVEPDSGPCDQTCAHPTPVCDEASGECVACLRDGDCTIGLCSPSNECVDCYEDGQCQSAVCDVGAGKCVECLSDGHCDAPGAAKCSASNECVPCDDDSQCASVDGAGVCAGGTCVQCTVDNEAACGEFSCDPATNTCTQTERGTVGTCGKCKADSECVADHACIEMNFDGTALPDGYCLKTVSSGCSRPYGAVVITRASLSGAPEDEYCGIAESVTSCEAVRDFLDSTECAGGNDSECGAVNRGDGRCETVGAFSNRCTYSCGTSDDCPSGRTCNGPTGDEYCGGS</sequence>
<dbReference type="AlphaFoldDB" id="A0A4Y6PNH5"/>
<feature type="signal peptide" evidence="2">
    <location>
        <begin position="1"/>
        <end position="21"/>
    </location>
</feature>
<protein>
    <recommendedName>
        <fullName evidence="5">Tryptophan synthase alpha chain</fullName>
    </recommendedName>
</protein>
<proteinExistence type="predicted"/>
<name>A0A4Y6PNH5_PERCE</name>
<evidence type="ECO:0000313" key="3">
    <source>
        <dbReference type="EMBL" id="QDG49866.1"/>
    </source>
</evidence>
<accession>A0A5B8Y0Z7</accession>
<evidence type="ECO:0000313" key="4">
    <source>
        <dbReference type="Proteomes" id="UP000315995"/>
    </source>
</evidence>
<dbReference type="RefSeq" id="WP_141196363.1">
    <property type="nucleotide sequence ID" value="NZ_CP041186.1"/>
</dbReference>
<dbReference type="EMBL" id="CP041186">
    <property type="protein sequence ID" value="QDG49866.1"/>
    <property type="molecule type" value="Genomic_DNA"/>
</dbReference>
<accession>A0A4Y6PNH5</accession>
<keyword evidence="2" id="KW-0732">Signal</keyword>
<feature type="region of interest" description="Disordered" evidence="1">
    <location>
        <begin position="35"/>
        <end position="73"/>
    </location>
</feature>
<dbReference type="PROSITE" id="PS51257">
    <property type="entry name" value="PROKAR_LIPOPROTEIN"/>
    <property type="match status" value="1"/>
</dbReference>
<reference evidence="3 4" key="1">
    <citation type="submission" date="2019-06" db="EMBL/GenBank/DDBJ databases">
        <title>Persicimonas caeni gen. nov., sp. nov., a predatory bacterium isolated from solar saltern.</title>
        <authorList>
            <person name="Wang S."/>
        </authorList>
    </citation>
    <scope>NUCLEOTIDE SEQUENCE [LARGE SCALE GENOMIC DNA]</scope>
    <source>
        <strain evidence="3 4">YN101</strain>
    </source>
</reference>
<evidence type="ECO:0000256" key="1">
    <source>
        <dbReference type="SAM" id="MobiDB-lite"/>
    </source>
</evidence>
<organism evidence="3 4">
    <name type="scientific">Persicimonas caeni</name>
    <dbReference type="NCBI Taxonomy" id="2292766"/>
    <lineage>
        <taxon>Bacteria</taxon>
        <taxon>Deltaproteobacteria</taxon>
        <taxon>Bradymonadales</taxon>
        <taxon>Bradymonadaceae</taxon>
        <taxon>Persicimonas</taxon>
    </lineage>
</organism>
<evidence type="ECO:0000256" key="2">
    <source>
        <dbReference type="SAM" id="SignalP"/>
    </source>
</evidence>
<dbReference type="OrthoDB" id="5520802at2"/>
<gene>
    <name evidence="3" type="ORF">FIV42_03655</name>
</gene>